<comment type="function">
    <text evidence="7">Catalyzes the NADPH-dependent reduction of N-acetyl-5-glutamyl phosphate to yield N-acetyl-L-glutamate 5-semialdehyde.</text>
</comment>
<evidence type="ECO:0000259" key="9">
    <source>
        <dbReference type="SMART" id="SM00859"/>
    </source>
</evidence>
<reference evidence="10" key="1">
    <citation type="journal article" date="2021" name="PeerJ">
        <title>Extensive microbial diversity within the chicken gut microbiome revealed by metagenomics and culture.</title>
        <authorList>
            <person name="Gilroy R."/>
            <person name="Ravi A."/>
            <person name="Getino M."/>
            <person name="Pursley I."/>
            <person name="Horton D.L."/>
            <person name="Alikhan N.F."/>
            <person name="Baker D."/>
            <person name="Gharbi K."/>
            <person name="Hall N."/>
            <person name="Watson M."/>
            <person name="Adriaenssens E.M."/>
            <person name="Foster-Nyarko E."/>
            <person name="Jarju S."/>
            <person name="Secka A."/>
            <person name="Antonio M."/>
            <person name="Oren A."/>
            <person name="Chaudhuri R.R."/>
            <person name="La Ragione R."/>
            <person name="Hildebrand F."/>
            <person name="Pallen M.J."/>
        </authorList>
    </citation>
    <scope>NUCLEOTIDE SEQUENCE</scope>
    <source>
        <strain evidence="10">ChiHcolR34-3080</strain>
    </source>
</reference>
<evidence type="ECO:0000256" key="5">
    <source>
        <dbReference type="ARBA" id="ARBA00023002"/>
    </source>
</evidence>
<feature type="domain" description="Semialdehyde dehydrogenase NAD-binding" evidence="9">
    <location>
        <begin position="5"/>
        <end position="142"/>
    </location>
</feature>
<feature type="active site" evidence="7 8">
    <location>
        <position position="150"/>
    </location>
</feature>
<dbReference type="FunFam" id="3.30.360.10:FF:000014">
    <property type="entry name" value="N-acetyl-gamma-glutamyl-phosphate reductase"/>
    <property type="match status" value="1"/>
</dbReference>
<proteinExistence type="inferred from homology"/>
<dbReference type="PANTHER" id="PTHR32338">
    <property type="entry name" value="N-ACETYL-GAMMA-GLUTAMYL-PHOSPHATE REDUCTASE, CHLOROPLASTIC-RELATED-RELATED"/>
    <property type="match status" value="1"/>
</dbReference>
<dbReference type="Pfam" id="PF01118">
    <property type="entry name" value="Semialdhyde_dh"/>
    <property type="match status" value="1"/>
</dbReference>
<comment type="caution">
    <text evidence="10">The sequence shown here is derived from an EMBL/GenBank/DDBJ whole genome shotgun (WGS) entry which is preliminary data.</text>
</comment>
<dbReference type="HAMAP" id="MF_00150">
    <property type="entry name" value="ArgC_type1"/>
    <property type="match status" value="1"/>
</dbReference>
<keyword evidence="4 7" id="KW-0521">NADP</keyword>
<dbReference type="SMART" id="SM00859">
    <property type="entry name" value="Semialdhyde_dh"/>
    <property type="match status" value="1"/>
</dbReference>
<comment type="catalytic activity">
    <reaction evidence="6 7">
        <text>N-acetyl-L-glutamate 5-semialdehyde + phosphate + NADP(+) = N-acetyl-L-glutamyl 5-phosphate + NADPH + H(+)</text>
        <dbReference type="Rhea" id="RHEA:21588"/>
        <dbReference type="ChEBI" id="CHEBI:15378"/>
        <dbReference type="ChEBI" id="CHEBI:29123"/>
        <dbReference type="ChEBI" id="CHEBI:43474"/>
        <dbReference type="ChEBI" id="CHEBI:57783"/>
        <dbReference type="ChEBI" id="CHEBI:57936"/>
        <dbReference type="ChEBI" id="CHEBI:58349"/>
        <dbReference type="EC" id="1.2.1.38"/>
    </reaction>
</comment>
<dbReference type="CDD" id="cd17895">
    <property type="entry name" value="AGPR_1_N"/>
    <property type="match status" value="1"/>
</dbReference>
<comment type="similarity">
    <text evidence="7">Belongs to the NAGSA dehydrogenase family. Type 1 subfamily.</text>
</comment>
<evidence type="ECO:0000256" key="1">
    <source>
        <dbReference type="ARBA" id="ARBA00004862"/>
    </source>
</evidence>
<comment type="pathway">
    <text evidence="1 7">Amino-acid biosynthesis; L-arginine biosynthesis; N(2)-acetyl-L-ornithine from L-glutamate: step 3/4.</text>
</comment>
<dbReference type="EMBL" id="DXHQ01000016">
    <property type="protein sequence ID" value="HIW08020.1"/>
    <property type="molecule type" value="Genomic_DNA"/>
</dbReference>
<dbReference type="SUPFAM" id="SSF51735">
    <property type="entry name" value="NAD(P)-binding Rossmann-fold domains"/>
    <property type="match status" value="1"/>
</dbReference>
<keyword evidence="7" id="KW-0963">Cytoplasm</keyword>
<dbReference type="GO" id="GO:0051287">
    <property type="term" value="F:NAD binding"/>
    <property type="evidence" value="ECO:0007669"/>
    <property type="project" value="InterPro"/>
</dbReference>
<dbReference type="AlphaFoldDB" id="A0A9D1Q762"/>
<evidence type="ECO:0000256" key="7">
    <source>
        <dbReference type="HAMAP-Rule" id="MF_00150"/>
    </source>
</evidence>
<dbReference type="EC" id="1.2.1.38" evidence="7"/>
<evidence type="ECO:0000256" key="2">
    <source>
        <dbReference type="ARBA" id="ARBA00022571"/>
    </source>
</evidence>
<dbReference type="PANTHER" id="PTHR32338:SF10">
    <property type="entry name" value="N-ACETYL-GAMMA-GLUTAMYL-PHOSPHATE REDUCTASE, CHLOROPLASTIC-RELATED"/>
    <property type="match status" value="1"/>
</dbReference>
<dbReference type="Gene3D" id="3.30.360.10">
    <property type="entry name" value="Dihydrodipicolinate Reductase, domain 2"/>
    <property type="match status" value="1"/>
</dbReference>
<keyword evidence="3 7" id="KW-0028">Amino-acid biosynthesis</keyword>
<gene>
    <name evidence="7 10" type="primary">argC</name>
    <name evidence="10" type="ORF">H9890_01295</name>
</gene>
<dbReference type="Pfam" id="PF22698">
    <property type="entry name" value="Semialdhyde_dhC_1"/>
    <property type="match status" value="1"/>
</dbReference>
<evidence type="ECO:0000313" key="11">
    <source>
        <dbReference type="Proteomes" id="UP000823933"/>
    </source>
</evidence>
<organism evidence="10 11">
    <name type="scientific">Candidatus Faecalibacterium intestinigallinarum</name>
    <dbReference type="NCBI Taxonomy" id="2838581"/>
    <lineage>
        <taxon>Bacteria</taxon>
        <taxon>Bacillati</taxon>
        <taxon>Bacillota</taxon>
        <taxon>Clostridia</taxon>
        <taxon>Eubacteriales</taxon>
        <taxon>Oscillospiraceae</taxon>
        <taxon>Faecalibacterium</taxon>
    </lineage>
</organism>
<dbReference type="SUPFAM" id="SSF55347">
    <property type="entry name" value="Glyceraldehyde-3-phosphate dehydrogenase-like, C-terminal domain"/>
    <property type="match status" value="1"/>
</dbReference>
<keyword evidence="5 7" id="KW-0560">Oxidoreductase</keyword>
<protein>
    <recommendedName>
        <fullName evidence="7">N-acetyl-gamma-glutamyl-phosphate reductase</fullName>
        <shortName evidence="7">AGPR</shortName>
        <ecNumber evidence="7">1.2.1.38</ecNumber>
    </recommendedName>
    <alternativeName>
        <fullName evidence="7">N-acetyl-glutamate semialdehyde dehydrogenase</fullName>
        <shortName evidence="7">NAGSA dehydrogenase</shortName>
    </alternativeName>
</protein>
<evidence type="ECO:0000256" key="8">
    <source>
        <dbReference type="PROSITE-ProRule" id="PRU10010"/>
    </source>
</evidence>
<dbReference type="GO" id="GO:0005737">
    <property type="term" value="C:cytoplasm"/>
    <property type="evidence" value="ECO:0007669"/>
    <property type="project" value="UniProtKB-SubCell"/>
</dbReference>
<dbReference type="InterPro" id="IPR000706">
    <property type="entry name" value="AGPR_type-1"/>
</dbReference>
<keyword evidence="2 7" id="KW-0055">Arginine biosynthesis</keyword>
<comment type="subcellular location">
    <subcellularLocation>
        <location evidence="7">Cytoplasm</location>
    </subcellularLocation>
</comment>
<name>A0A9D1Q762_9FIRM</name>
<evidence type="ECO:0000256" key="3">
    <source>
        <dbReference type="ARBA" id="ARBA00022605"/>
    </source>
</evidence>
<dbReference type="InterPro" id="IPR050085">
    <property type="entry name" value="AGPR"/>
</dbReference>
<dbReference type="GO" id="GO:0006526">
    <property type="term" value="P:L-arginine biosynthetic process"/>
    <property type="evidence" value="ECO:0007669"/>
    <property type="project" value="UniProtKB-UniRule"/>
</dbReference>
<evidence type="ECO:0000313" key="10">
    <source>
        <dbReference type="EMBL" id="HIW08020.1"/>
    </source>
</evidence>
<dbReference type="Gene3D" id="3.40.50.720">
    <property type="entry name" value="NAD(P)-binding Rossmann-like Domain"/>
    <property type="match status" value="1"/>
</dbReference>
<dbReference type="InterPro" id="IPR000534">
    <property type="entry name" value="Semialdehyde_DH_NAD-bd"/>
</dbReference>
<dbReference type="GO" id="GO:0003942">
    <property type="term" value="F:N-acetyl-gamma-glutamyl-phosphate reductase activity"/>
    <property type="evidence" value="ECO:0007669"/>
    <property type="project" value="UniProtKB-UniRule"/>
</dbReference>
<dbReference type="InterPro" id="IPR036291">
    <property type="entry name" value="NAD(P)-bd_dom_sf"/>
</dbReference>
<dbReference type="InterPro" id="IPR023013">
    <property type="entry name" value="AGPR_AS"/>
</dbReference>
<evidence type="ECO:0000256" key="4">
    <source>
        <dbReference type="ARBA" id="ARBA00022857"/>
    </source>
</evidence>
<dbReference type="Proteomes" id="UP000823933">
    <property type="component" value="Unassembled WGS sequence"/>
</dbReference>
<evidence type="ECO:0000256" key="6">
    <source>
        <dbReference type="ARBA" id="ARBA00050557"/>
    </source>
</evidence>
<dbReference type="CDD" id="cd23934">
    <property type="entry name" value="AGPR_1_C"/>
    <property type="match status" value="1"/>
</dbReference>
<sequence>MEKIKVGVVGATGYAGAEICRLIYLHPAAELAAISSVSFEGMALSDVYPAYRGLCDLVCGTQAEVVEKSDVIFAALPHGLSQDLAAKCDAQGKAFIDLGADFRLESEEEYKEWYGGTFADKALHEKAVYGLPELFREQIKKTKLVANPGCYTTAVPLALVPALERGYIEQAGIIANCASGVTGAGRKPAQNNHYPELNEGMSAYKVASHRHTPEIEQTLSKVAGAPVRITFVPHLLPVNRGILATCYARLKDGVTEPMLRAAYEARYGDEPFVRLLPAGKSADIHNIKYTNFCDVSIFVDKRTNTFIAISAIDNMVKGAAGQAIQNMNILFGLDETTGLLQVPPAF</sequence>
<dbReference type="NCBIfam" id="TIGR01850">
    <property type="entry name" value="argC"/>
    <property type="match status" value="1"/>
</dbReference>
<dbReference type="InterPro" id="IPR058924">
    <property type="entry name" value="AGPR_dimerisation_dom"/>
</dbReference>
<dbReference type="GO" id="GO:0070401">
    <property type="term" value="F:NADP+ binding"/>
    <property type="evidence" value="ECO:0007669"/>
    <property type="project" value="InterPro"/>
</dbReference>
<accession>A0A9D1Q762</accession>
<dbReference type="PROSITE" id="PS01224">
    <property type="entry name" value="ARGC"/>
    <property type="match status" value="1"/>
</dbReference>
<reference evidence="10" key="2">
    <citation type="submission" date="2021-04" db="EMBL/GenBank/DDBJ databases">
        <authorList>
            <person name="Gilroy R."/>
        </authorList>
    </citation>
    <scope>NUCLEOTIDE SEQUENCE</scope>
    <source>
        <strain evidence="10">ChiHcolR34-3080</strain>
    </source>
</reference>